<sequence>MKWNVNLVIGWKKKNSADQWCVSCHERLCLECSSYHRALTATKDHSLISIKQYEAILPILKSVEIKCVHHTENDLEYVCKEHECFCCIKCKRETHVDCRKVEKIEEIISETDLTSELKHMKNRVGSCIDKESGSVKFTKTIEFDRDHCDFDLQSLPMENEHEETASSTVEAEEMVPLDESQKKAELPNYLIL</sequence>
<organism evidence="2 3">
    <name type="scientific">Mytilus edulis</name>
    <name type="common">Blue mussel</name>
    <dbReference type="NCBI Taxonomy" id="6550"/>
    <lineage>
        <taxon>Eukaryota</taxon>
        <taxon>Metazoa</taxon>
        <taxon>Spiralia</taxon>
        <taxon>Lophotrochozoa</taxon>
        <taxon>Mollusca</taxon>
        <taxon>Bivalvia</taxon>
        <taxon>Autobranchia</taxon>
        <taxon>Pteriomorphia</taxon>
        <taxon>Mytilida</taxon>
        <taxon>Mytiloidea</taxon>
        <taxon>Mytilidae</taxon>
        <taxon>Mytilinae</taxon>
        <taxon>Mytilus</taxon>
    </lineage>
</organism>
<name>A0A8S3TKL8_MYTED</name>
<comment type="caution">
    <text evidence="2">The sequence shown here is derived from an EMBL/GenBank/DDBJ whole genome shotgun (WGS) entry which is preliminary data.</text>
</comment>
<gene>
    <name evidence="2" type="ORF">MEDL_43213</name>
</gene>
<dbReference type="EMBL" id="CAJPWZ010002063">
    <property type="protein sequence ID" value="CAG2230364.1"/>
    <property type="molecule type" value="Genomic_DNA"/>
</dbReference>
<evidence type="ECO:0000313" key="3">
    <source>
        <dbReference type="Proteomes" id="UP000683360"/>
    </source>
</evidence>
<reference evidence="2" key="1">
    <citation type="submission" date="2021-03" db="EMBL/GenBank/DDBJ databases">
        <authorList>
            <person name="Bekaert M."/>
        </authorList>
    </citation>
    <scope>NUCLEOTIDE SEQUENCE</scope>
</reference>
<dbReference type="Gene3D" id="3.30.160.60">
    <property type="entry name" value="Classic Zinc Finger"/>
    <property type="match status" value="1"/>
</dbReference>
<evidence type="ECO:0000256" key="1">
    <source>
        <dbReference type="SAM" id="MobiDB-lite"/>
    </source>
</evidence>
<dbReference type="AlphaFoldDB" id="A0A8S3TKL8"/>
<evidence type="ECO:0000313" key="2">
    <source>
        <dbReference type="EMBL" id="CAG2230364.1"/>
    </source>
</evidence>
<protein>
    <recommendedName>
        <fullName evidence="4">B box-type domain-containing protein</fullName>
    </recommendedName>
</protein>
<accession>A0A8S3TKL8</accession>
<proteinExistence type="predicted"/>
<feature type="region of interest" description="Disordered" evidence="1">
    <location>
        <begin position="159"/>
        <end position="180"/>
    </location>
</feature>
<evidence type="ECO:0008006" key="4">
    <source>
        <dbReference type="Google" id="ProtNLM"/>
    </source>
</evidence>
<keyword evidence="3" id="KW-1185">Reference proteome</keyword>
<dbReference type="Proteomes" id="UP000683360">
    <property type="component" value="Unassembled WGS sequence"/>
</dbReference>